<dbReference type="RefSeq" id="WP_209459355.1">
    <property type="nucleotide sequence ID" value="NZ_JAGGKC010000011.1"/>
</dbReference>
<dbReference type="HAMAP" id="MF_00422">
    <property type="entry name" value="SecE"/>
    <property type="match status" value="1"/>
</dbReference>
<keyword evidence="6 9" id="KW-1133">Transmembrane helix</keyword>
<sequence>MASNDKGFLNFLKEVKREFKRITWPSQEEVKKALTAVVVICTIYMVLIAVSDLLFENLLTNFLLNI</sequence>
<dbReference type="PROSITE" id="PS01067">
    <property type="entry name" value="SECE_SEC61G"/>
    <property type="match status" value="1"/>
</dbReference>
<accession>A0ABS4G3N1</accession>
<keyword evidence="4 9" id="KW-0812">Transmembrane</keyword>
<dbReference type="InterPro" id="IPR001901">
    <property type="entry name" value="Translocase_SecE/Sec61-g"/>
</dbReference>
<keyword evidence="7 9" id="KW-0811">Translocation</keyword>
<reference evidence="10 11" key="1">
    <citation type="submission" date="2021-03" db="EMBL/GenBank/DDBJ databases">
        <title>Genomic Encyclopedia of Type Strains, Phase IV (KMG-IV): sequencing the most valuable type-strain genomes for metagenomic binning, comparative biology and taxonomic classification.</title>
        <authorList>
            <person name="Goeker M."/>
        </authorList>
    </citation>
    <scope>NUCLEOTIDE SEQUENCE [LARGE SCALE GENOMIC DNA]</scope>
    <source>
        <strain evidence="10 11">DSM 6139</strain>
    </source>
</reference>
<organism evidence="10 11">
    <name type="scientific">Youngiibacter multivorans</name>
    <dbReference type="NCBI Taxonomy" id="937251"/>
    <lineage>
        <taxon>Bacteria</taxon>
        <taxon>Bacillati</taxon>
        <taxon>Bacillota</taxon>
        <taxon>Clostridia</taxon>
        <taxon>Eubacteriales</taxon>
        <taxon>Clostridiaceae</taxon>
        <taxon>Youngiibacter</taxon>
    </lineage>
</organism>
<dbReference type="EMBL" id="JAGGKC010000011">
    <property type="protein sequence ID" value="MBP1919150.1"/>
    <property type="molecule type" value="Genomic_DNA"/>
</dbReference>
<comment type="caution">
    <text evidence="10">The sequence shown here is derived from an EMBL/GenBank/DDBJ whole genome shotgun (WGS) entry which is preliminary data.</text>
</comment>
<evidence type="ECO:0000256" key="1">
    <source>
        <dbReference type="ARBA" id="ARBA00004370"/>
    </source>
</evidence>
<evidence type="ECO:0000256" key="8">
    <source>
        <dbReference type="ARBA" id="ARBA00023136"/>
    </source>
</evidence>
<name>A0ABS4G3N1_9CLOT</name>
<evidence type="ECO:0000256" key="9">
    <source>
        <dbReference type="HAMAP-Rule" id="MF_00422"/>
    </source>
</evidence>
<evidence type="ECO:0000256" key="2">
    <source>
        <dbReference type="ARBA" id="ARBA00022448"/>
    </source>
</evidence>
<dbReference type="Pfam" id="PF00584">
    <property type="entry name" value="SecE"/>
    <property type="match status" value="1"/>
</dbReference>
<evidence type="ECO:0000256" key="4">
    <source>
        <dbReference type="ARBA" id="ARBA00022692"/>
    </source>
</evidence>
<comment type="subcellular location">
    <subcellularLocation>
        <location evidence="9">Cell membrane</location>
        <topology evidence="9">Single-pass membrane protein</topology>
    </subcellularLocation>
    <subcellularLocation>
        <location evidence="1">Membrane</location>
    </subcellularLocation>
</comment>
<comment type="similarity">
    <text evidence="9">Belongs to the SecE/SEC61-gamma family.</text>
</comment>
<keyword evidence="3 9" id="KW-1003">Cell membrane</keyword>
<dbReference type="InterPro" id="IPR005807">
    <property type="entry name" value="SecE_bac"/>
</dbReference>
<keyword evidence="2 9" id="KW-0813">Transport</keyword>
<keyword evidence="8 9" id="KW-0472">Membrane</keyword>
<comment type="function">
    <text evidence="9">Essential subunit of the Sec protein translocation channel SecYEG. Clamps together the 2 halves of SecY. May contact the channel plug during translocation.</text>
</comment>
<dbReference type="InterPro" id="IPR038379">
    <property type="entry name" value="SecE_sf"/>
</dbReference>
<dbReference type="PANTHER" id="PTHR33910:SF1">
    <property type="entry name" value="PROTEIN TRANSLOCASE SUBUNIT SECE"/>
    <property type="match status" value="1"/>
</dbReference>
<dbReference type="Gene3D" id="1.20.5.1030">
    <property type="entry name" value="Preprotein translocase secy subunit"/>
    <property type="match status" value="1"/>
</dbReference>
<dbReference type="PANTHER" id="PTHR33910">
    <property type="entry name" value="PROTEIN TRANSLOCASE SUBUNIT SECE"/>
    <property type="match status" value="1"/>
</dbReference>
<keyword evidence="11" id="KW-1185">Reference proteome</keyword>
<feature type="transmembrane region" description="Helical" evidence="9">
    <location>
        <begin position="33"/>
        <end position="55"/>
    </location>
</feature>
<evidence type="ECO:0000256" key="5">
    <source>
        <dbReference type="ARBA" id="ARBA00022927"/>
    </source>
</evidence>
<dbReference type="Proteomes" id="UP001519271">
    <property type="component" value="Unassembled WGS sequence"/>
</dbReference>
<evidence type="ECO:0000313" key="11">
    <source>
        <dbReference type="Proteomes" id="UP001519271"/>
    </source>
</evidence>
<gene>
    <name evidence="9" type="primary">secE</name>
    <name evidence="10" type="ORF">J2Z34_001637</name>
</gene>
<evidence type="ECO:0000256" key="7">
    <source>
        <dbReference type="ARBA" id="ARBA00023010"/>
    </source>
</evidence>
<proteinExistence type="inferred from homology"/>
<evidence type="ECO:0000256" key="6">
    <source>
        <dbReference type="ARBA" id="ARBA00022989"/>
    </source>
</evidence>
<evidence type="ECO:0000256" key="3">
    <source>
        <dbReference type="ARBA" id="ARBA00022475"/>
    </source>
</evidence>
<evidence type="ECO:0000313" key="10">
    <source>
        <dbReference type="EMBL" id="MBP1919150.1"/>
    </source>
</evidence>
<comment type="subunit">
    <text evidence="9">Component of the Sec protein translocase complex. Heterotrimer consisting of SecY, SecE and SecG subunits. The heterotrimers can form oligomers, although 1 heterotrimer is thought to be able to translocate proteins. Interacts with the ribosome. Interacts with SecDF, and other proteins may be involved. Interacts with SecA.</text>
</comment>
<keyword evidence="5 9" id="KW-0653">Protein transport</keyword>
<dbReference type="NCBIfam" id="TIGR00964">
    <property type="entry name" value="secE_bact"/>
    <property type="match status" value="1"/>
</dbReference>
<protein>
    <recommendedName>
        <fullName evidence="9">Protein translocase subunit SecE</fullName>
    </recommendedName>
</protein>